<name>A0A2W1ND56_9FLAO</name>
<evidence type="ECO:0000313" key="8">
    <source>
        <dbReference type="Proteomes" id="UP000249248"/>
    </source>
</evidence>
<keyword evidence="4 5" id="KW-0472">Membrane</keyword>
<feature type="transmembrane region" description="Helical" evidence="5">
    <location>
        <begin position="121"/>
        <end position="137"/>
    </location>
</feature>
<keyword evidence="3 5" id="KW-1133">Transmembrane helix</keyword>
<proteinExistence type="predicted"/>
<evidence type="ECO:0000256" key="1">
    <source>
        <dbReference type="ARBA" id="ARBA00004141"/>
    </source>
</evidence>
<evidence type="ECO:0000256" key="3">
    <source>
        <dbReference type="ARBA" id="ARBA00022989"/>
    </source>
</evidence>
<feature type="transmembrane region" description="Helical" evidence="5">
    <location>
        <begin position="65"/>
        <end position="84"/>
    </location>
</feature>
<feature type="transmembrane region" description="Helical" evidence="5">
    <location>
        <begin position="90"/>
        <end position="109"/>
    </location>
</feature>
<dbReference type="Gene3D" id="1.10.3730.20">
    <property type="match status" value="1"/>
</dbReference>
<dbReference type="PANTHER" id="PTHR22911">
    <property type="entry name" value="ACYL-MALONYL CONDENSING ENZYME-RELATED"/>
    <property type="match status" value="1"/>
</dbReference>
<evidence type="ECO:0000313" key="7">
    <source>
        <dbReference type="EMBL" id="PZE17345.1"/>
    </source>
</evidence>
<dbReference type="GO" id="GO:0016020">
    <property type="term" value="C:membrane"/>
    <property type="evidence" value="ECO:0007669"/>
    <property type="project" value="UniProtKB-SubCell"/>
</dbReference>
<organism evidence="7 8">
    <name type="scientific">Putridiphycobacter roseus</name>
    <dbReference type="NCBI Taxonomy" id="2219161"/>
    <lineage>
        <taxon>Bacteria</taxon>
        <taxon>Pseudomonadati</taxon>
        <taxon>Bacteroidota</taxon>
        <taxon>Flavobacteriia</taxon>
        <taxon>Flavobacteriales</taxon>
        <taxon>Crocinitomicaceae</taxon>
        <taxon>Putridiphycobacter</taxon>
    </lineage>
</organism>
<dbReference type="OrthoDB" id="597549at2"/>
<evidence type="ECO:0000256" key="4">
    <source>
        <dbReference type="ARBA" id="ARBA00023136"/>
    </source>
</evidence>
<evidence type="ECO:0000256" key="2">
    <source>
        <dbReference type="ARBA" id="ARBA00022692"/>
    </source>
</evidence>
<reference evidence="7 8" key="1">
    <citation type="submission" date="2018-06" db="EMBL/GenBank/DDBJ databases">
        <title>The draft genome sequence of Crocinitomix sp. SM1701.</title>
        <authorList>
            <person name="Zhang X."/>
        </authorList>
    </citation>
    <scope>NUCLEOTIDE SEQUENCE [LARGE SCALE GENOMIC DNA]</scope>
    <source>
        <strain evidence="7 8">SM1701</strain>
    </source>
</reference>
<feature type="domain" description="EamA" evidence="6">
    <location>
        <begin position="148"/>
        <end position="279"/>
    </location>
</feature>
<evidence type="ECO:0000259" key="6">
    <source>
        <dbReference type="Pfam" id="PF00892"/>
    </source>
</evidence>
<dbReference type="InterPro" id="IPR000620">
    <property type="entry name" value="EamA_dom"/>
</dbReference>
<keyword evidence="8" id="KW-1185">Reference proteome</keyword>
<dbReference type="EMBL" id="QKSB01000004">
    <property type="protein sequence ID" value="PZE17345.1"/>
    <property type="molecule type" value="Genomic_DNA"/>
</dbReference>
<protein>
    <submittedName>
        <fullName evidence="7">EamA/RhaT family transporter</fullName>
    </submittedName>
</protein>
<keyword evidence="2 5" id="KW-0812">Transmembrane</keyword>
<evidence type="ECO:0000256" key="5">
    <source>
        <dbReference type="SAM" id="Phobius"/>
    </source>
</evidence>
<dbReference type="Proteomes" id="UP000249248">
    <property type="component" value="Unassembled WGS sequence"/>
</dbReference>
<dbReference type="AlphaFoldDB" id="A0A2W1ND56"/>
<dbReference type="PANTHER" id="PTHR22911:SF6">
    <property type="entry name" value="SOLUTE CARRIER FAMILY 35 MEMBER G1"/>
    <property type="match status" value="1"/>
</dbReference>
<feature type="transmembrane region" description="Helical" evidence="5">
    <location>
        <begin position="206"/>
        <end position="225"/>
    </location>
</feature>
<dbReference type="InterPro" id="IPR037185">
    <property type="entry name" value="EmrE-like"/>
</dbReference>
<feature type="transmembrane region" description="Helical" evidence="5">
    <location>
        <begin position="237"/>
        <end position="256"/>
    </location>
</feature>
<dbReference type="Pfam" id="PF00892">
    <property type="entry name" value="EamA"/>
    <property type="match status" value="2"/>
</dbReference>
<gene>
    <name evidence="7" type="ORF">DNU06_08730</name>
</gene>
<sequence>MLLSSMCFAIVNLFVKLLTNANGLFENFQKFPPYEIVLFRSIISLSICIYIIRRKNIPFFGNNKKWLIIRGIFGATALTMFFYTLQNLPIAIATTVQYLSPLFTILFAIPLQGEKVKPIQWLFFLLSLSGVFIIGLTKSTGSIAFNPLWLLLGLISAVFSGVAYNAIMKCKTTDAPITVVMYFPLIATPVMLVLCIFNGFTMPRGIEWLVILIIGIFTQFAQVLMTKAFHHEKAAKVTPIKYIGAIYAIGIGFFVFNETLSLAVFLGIAFILIGVLLNSFLKFKWSEIRQN</sequence>
<feature type="transmembrane region" description="Helical" evidence="5">
    <location>
        <begin position="149"/>
        <end position="167"/>
    </location>
</feature>
<feature type="transmembrane region" description="Helical" evidence="5">
    <location>
        <begin position="262"/>
        <end position="281"/>
    </location>
</feature>
<feature type="domain" description="EamA" evidence="6">
    <location>
        <begin position="1"/>
        <end position="135"/>
    </location>
</feature>
<feature type="transmembrane region" description="Helical" evidence="5">
    <location>
        <begin position="33"/>
        <end position="53"/>
    </location>
</feature>
<comment type="subcellular location">
    <subcellularLocation>
        <location evidence="1">Membrane</location>
        <topology evidence="1">Multi-pass membrane protein</topology>
    </subcellularLocation>
</comment>
<dbReference type="SUPFAM" id="SSF103481">
    <property type="entry name" value="Multidrug resistance efflux transporter EmrE"/>
    <property type="match status" value="2"/>
</dbReference>
<accession>A0A2W1ND56</accession>
<comment type="caution">
    <text evidence="7">The sequence shown here is derived from an EMBL/GenBank/DDBJ whole genome shotgun (WGS) entry which is preliminary data.</text>
</comment>
<feature type="transmembrane region" description="Helical" evidence="5">
    <location>
        <begin position="179"/>
        <end position="200"/>
    </location>
</feature>